<dbReference type="SUPFAM" id="SSF100950">
    <property type="entry name" value="NagB/RpiA/CoA transferase-like"/>
    <property type="match status" value="1"/>
</dbReference>
<evidence type="ECO:0000256" key="3">
    <source>
        <dbReference type="ARBA" id="ARBA00022840"/>
    </source>
</evidence>
<dbReference type="PIRSF" id="PIRSF006806">
    <property type="entry name" value="FTHF_cligase"/>
    <property type="match status" value="1"/>
</dbReference>
<dbReference type="AlphaFoldDB" id="K6D7B4"/>
<protein>
    <recommendedName>
        <fullName evidence="5">5-formyltetrahydrofolate cyclo-ligase</fullName>
        <ecNumber evidence="5">6.3.3.2</ecNumber>
    </recommendedName>
</protein>
<dbReference type="GO" id="GO:0035999">
    <property type="term" value="P:tetrahydrofolate interconversion"/>
    <property type="evidence" value="ECO:0007669"/>
    <property type="project" value="TreeGrafter"/>
</dbReference>
<gene>
    <name evidence="6" type="ORF">BAZO_14934</name>
</gene>
<comment type="catalytic activity">
    <reaction evidence="5">
        <text>(6S)-5-formyl-5,6,7,8-tetrahydrofolate + ATP = (6R)-5,10-methenyltetrahydrofolate + ADP + phosphate</text>
        <dbReference type="Rhea" id="RHEA:10488"/>
        <dbReference type="ChEBI" id="CHEBI:30616"/>
        <dbReference type="ChEBI" id="CHEBI:43474"/>
        <dbReference type="ChEBI" id="CHEBI:57455"/>
        <dbReference type="ChEBI" id="CHEBI:57457"/>
        <dbReference type="ChEBI" id="CHEBI:456216"/>
        <dbReference type="EC" id="6.3.3.2"/>
    </reaction>
</comment>
<evidence type="ECO:0000313" key="7">
    <source>
        <dbReference type="Proteomes" id="UP000006315"/>
    </source>
</evidence>
<evidence type="ECO:0000256" key="1">
    <source>
        <dbReference type="ARBA" id="ARBA00010638"/>
    </source>
</evidence>
<evidence type="ECO:0000256" key="2">
    <source>
        <dbReference type="ARBA" id="ARBA00022741"/>
    </source>
</evidence>
<keyword evidence="5" id="KW-0479">Metal-binding</keyword>
<dbReference type="GO" id="GO:0046872">
    <property type="term" value="F:metal ion binding"/>
    <property type="evidence" value="ECO:0007669"/>
    <property type="project" value="UniProtKB-KW"/>
</dbReference>
<dbReference type="InterPro" id="IPR037171">
    <property type="entry name" value="NagB/RpiA_transferase-like"/>
</dbReference>
<dbReference type="Gene3D" id="3.40.50.10420">
    <property type="entry name" value="NagB/RpiA/CoA transferase-like"/>
    <property type="match status" value="1"/>
</dbReference>
<keyword evidence="6" id="KW-0436">Ligase</keyword>
<keyword evidence="3 4" id="KW-0067">ATP-binding</keyword>
<proteinExistence type="inferred from homology"/>
<feature type="binding site" evidence="4">
    <location>
        <position position="49"/>
    </location>
    <ligand>
        <name>substrate</name>
    </ligand>
</feature>
<dbReference type="NCBIfam" id="TIGR02727">
    <property type="entry name" value="MTHFS_bact"/>
    <property type="match status" value="1"/>
</dbReference>
<sequence>MDKRQIRKDIKEKLQAVPPDVLKKWSSNIAANLFNTDDWKQADTIAITISRGTEVDTKAIIEKGWEERKQMVVPKCEPATKGMTFRVLESFDQLEVVYYGLLEPKENETKAVSPSKIKLIVVPGLGFNQNGYRVGFGGGYYDRFLSEYNGRKAALAFQEVQLVDELPIEEHDVPVNLIVTNKQVILCR</sequence>
<evidence type="ECO:0000313" key="6">
    <source>
        <dbReference type="EMBL" id="EKN63968.1"/>
    </source>
</evidence>
<dbReference type="EMBL" id="AJLR01000124">
    <property type="protein sequence ID" value="EKN63968.1"/>
    <property type="molecule type" value="Genomic_DNA"/>
</dbReference>
<dbReference type="GO" id="GO:0030272">
    <property type="term" value="F:5-formyltetrahydrofolate cyclo-ligase activity"/>
    <property type="evidence" value="ECO:0007669"/>
    <property type="project" value="UniProtKB-EC"/>
</dbReference>
<evidence type="ECO:0000256" key="4">
    <source>
        <dbReference type="PIRSR" id="PIRSR006806-1"/>
    </source>
</evidence>
<keyword evidence="7" id="KW-1185">Reference proteome</keyword>
<dbReference type="GO" id="GO:0005524">
    <property type="term" value="F:ATP binding"/>
    <property type="evidence" value="ECO:0007669"/>
    <property type="project" value="UniProtKB-KW"/>
</dbReference>
<dbReference type="GO" id="GO:0009396">
    <property type="term" value="P:folic acid-containing compound biosynthetic process"/>
    <property type="evidence" value="ECO:0007669"/>
    <property type="project" value="TreeGrafter"/>
</dbReference>
<dbReference type="InterPro" id="IPR024185">
    <property type="entry name" value="FTHF_cligase-like_sf"/>
</dbReference>
<reference evidence="6 7" key="1">
    <citation type="journal article" date="2012" name="Front. Microbiol.">
        <title>Redundancy and modularity in membrane-associated dissimilatory nitrate reduction in Bacillus.</title>
        <authorList>
            <person name="Heylen K."/>
            <person name="Keltjens J."/>
        </authorList>
    </citation>
    <scope>NUCLEOTIDE SEQUENCE [LARGE SCALE GENOMIC DNA]</scope>
    <source>
        <strain evidence="6 7">LMG 9581</strain>
    </source>
</reference>
<comment type="cofactor">
    <cofactor evidence="5">
        <name>Mg(2+)</name>
        <dbReference type="ChEBI" id="CHEBI:18420"/>
    </cofactor>
</comment>
<dbReference type="PATRIC" id="fig|1131731.3.peg.3054"/>
<feature type="binding site" evidence="4">
    <location>
        <begin position="133"/>
        <end position="141"/>
    </location>
    <ligand>
        <name>ATP</name>
        <dbReference type="ChEBI" id="CHEBI:30616"/>
    </ligand>
</feature>
<keyword evidence="5" id="KW-0460">Magnesium</keyword>
<keyword evidence="2 4" id="KW-0547">Nucleotide-binding</keyword>
<dbReference type="STRING" id="1131731.BAZO_14934"/>
<dbReference type="Proteomes" id="UP000006315">
    <property type="component" value="Unassembled WGS sequence"/>
</dbReference>
<dbReference type="RefSeq" id="WP_003332405.1">
    <property type="nucleotide sequence ID" value="NZ_AJLR01000124.1"/>
</dbReference>
<feature type="binding site" evidence="4">
    <location>
        <begin position="3"/>
        <end position="7"/>
    </location>
    <ligand>
        <name>ATP</name>
        <dbReference type="ChEBI" id="CHEBI:30616"/>
    </ligand>
</feature>
<feature type="binding site" evidence="4">
    <location>
        <position position="54"/>
    </location>
    <ligand>
        <name>substrate</name>
    </ligand>
</feature>
<evidence type="ECO:0000256" key="5">
    <source>
        <dbReference type="RuleBase" id="RU361279"/>
    </source>
</evidence>
<dbReference type="InterPro" id="IPR002698">
    <property type="entry name" value="FTHF_cligase"/>
</dbReference>
<dbReference type="PANTHER" id="PTHR23407">
    <property type="entry name" value="ATPASE INHIBITOR/5-FORMYLTETRAHYDROFOLATE CYCLO-LIGASE"/>
    <property type="match status" value="1"/>
</dbReference>
<dbReference type="EC" id="6.3.3.2" evidence="5"/>
<accession>K6D7B4</accession>
<dbReference type="GeneID" id="89467481"/>
<organism evidence="6 7">
    <name type="scientific">Schinkia azotoformans LMG 9581</name>
    <dbReference type="NCBI Taxonomy" id="1131731"/>
    <lineage>
        <taxon>Bacteria</taxon>
        <taxon>Bacillati</taxon>
        <taxon>Bacillota</taxon>
        <taxon>Bacilli</taxon>
        <taxon>Bacillales</taxon>
        <taxon>Bacillaceae</taxon>
        <taxon>Calidifontibacillus/Schinkia group</taxon>
        <taxon>Schinkia</taxon>
    </lineage>
</organism>
<name>K6D7B4_SCHAZ</name>
<dbReference type="PANTHER" id="PTHR23407:SF1">
    <property type="entry name" value="5-FORMYLTETRAHYDROFOLATE CYCLO-LIGASE"/>
    <property type="match status" value="1"/>
</dbReference>
<dbReference type="Pfam" id="PF01812">
    <property type="entry name" value="5-FTHF_cyc-lig"/>
    <property type="match status" value="1"/>
</dbReference>
<comment type="similarity">
    <text evidence="1 5">Belongs to the 5-formyltetrahydrofolate cyclo-ligase family.</text>
</comment>
<comment type="caution">
    <text evidence="6">The sequence shown here is derived from an EMBL/GenBank/DDBJ whole genome shotgun (WGS) entry which is preliminary data.</text>
</comment>